<name>A0A084W1J7_ANOSI</name>
<keyword evidence="1" id="KW-0472">Membrane</keyword>
<reference evidence="2 4" key="1">
    <citation type="journal article" date="2014" name="BMC Genomics">
        <title>Genome sequence of Anopheles sinensis provides insight into genetics basis of mosquito competence for malaria parasites.</title>
        <authorList>
            <person name="Zhou D."/>
            <person name="Zhang D."/>
            <person name="Ding G."/>
            <person name="Shi L."/>
            <person name="Hou Q."/>
            <person name="Ye Y."/>
            <person name="Xu Y."/>
            <person name="Zhou H."/>
            <person name="Xiong C."/>
            <person name="Li S."/>
            <person name="Yu J."/>
            <person name="Hong S."/>
            <person name="Yu X."/>
            <person name="Zou P."/>
            <person name="Chen C."/>
            <person name="Chang X."/>
            <person name="Wang W."/>
            <person name="Lv Y."/>
            <person name="Sun Y."/>
            <person name="Ma L."/>
            <person name="Shen B."/>
            <person name="Zhu C."/>
        </authorList>
    </citation>
    <scope>NUCLEOTIDE SEQUENCE [LARGE SCALE GENOMIC DNA]</scope>
</reference>
<dbReference type="VEuPathDB" id="VectorBase:ASIC011926"/>
<reference evidence="3" key="2">
    <citation type="submission" date="2020-05" db="UniProtKB">
        <authorList>
            <consortium name="EnsemblMetazoa"/>
        </authorList>
    </citation>
    <scope>IDENTIFICATION</scope>
</reference>
<organism evidence="2">
    <name type="scientific">Anopheles sinensis</name>
    <name type="common">Mosquito</name>
    <dbReference type="NCBI Taxonomy" id="74873"/>
    <lineage>
        <taxon>Eukaryota</taxon>
        <taxon>Metazoa</taxon>
        <taxon>Ecdysozoa</taxon>
        <taxon>Arthropoda</taxon>
        <taxon>Hexapoda</taxon>
        <taxon>Insecta</taxon>
        <taxon>Pterygota</taxon>
        <taxon>Neoptera</taxon>
        <taxon>Endopterygota</taxon>
        <taxon>Diptera</taxon>
        <taxon>Nematocera</taxon>
        <taxon>Culicoidea</taxon>
        <taxon>Culicidae</taxon>
        <taxon>Anophelinae</taxon>
        <taxon>Anopheles</taxon>
    </lineage>
</organism>
<keyword evidence="1" id="KW-0812">Transmembrane</keyword>
<evidence type="ECO:0000313" key="4">
    <source>
        <dbReference type="Proteomes" id="UP000030765"/>
    </source>
</evidence>
<evidence type="ECO:0000256" key="1">
    <source>
        <dbReference type="SAM" id="Phobius"/>
    </source>
</evidence>
<evidence type="ECO:0000313" key="2">
    <source>
        <dbReference type="EMBL" id="KFB44091.1"/>
    </source>
</evidence>
<accession>A0A084W1J7</accession>
<dbReference type="EMBL" id="ATLV01019351">
    <property type="status" value="NOT_ANNOTATED_CDS"/>
    <property type="molecule type" value="Genomic_DNA"/>
</dbReference>
<dbReference type="AlphaFoldDB" id="A0A084W1J7"/>
<keyword evidence="1" id="KW-1133">Transmembrane helix</keyword>
<dbReference type="Proteomes" id="UP000030765">
    <property type="component" value="Unassembled WGS sequence"/>
</dbReference>
<protein>
    <submittedName>
        <fullName evidence="2 3">RhoGEF domain-containing protein</fullName>
    </submittedName>
</protein>
<gene>
    <name evidence="2" type="ORF">ZHAS_00011926</name>
</gene>
<proteinExistence type="predicted"/>
<dbReference type="EnsemblMetazoa" id="ASIC011926-RA">
    <property type="protein sequence ID" value="ASIC011926-PA"/>
    <property type="gene ID" value="ASIC011926"/>
</dbReference>
<dbReference type="EMBL" id="KE525268">
    <property type="protein sequence ID" value="KFB44091.1"/>
    <property type="molecule type" value="Genomic_DNA"/>
</dbReference>
<evidence type="ECO:0000313" key="3">
    <source>
        <dbReference type="EnsemblMetazoa" id="ASIC011926-PA"/>
    </source>
</evidence>
<keyword evidence="4" id="KW-1185">Reference proteome</keyword>
<sequence length="119" mass="13770">MDQEVGGVYLRRGWRCIEGIRSSRRRSATSLVLMELLLALLDWQMFTLSLLPALAFPLKNVRNRIPRSKLSRSYQRPSHDGVMHRDVGEHDMVELRAWTQDPKRLYLPALFLSILIPAA</sequence>
<feature type="transmembrane region" description="Helical" evidence="1">
    <location>
        <begin position="36"/>
        <end position="58"/>
    </location>
</feature>